<dbReference type="STRING" id="927083.DB32_007227"/>
<dbReference type="Gene3D" id="2.60.120.10">
    <property type="entry name" value="Jelly Rolls"/>
    <property type="match status" value="2"/>
</dbReference>
<reference evidence="2 3" key="1">
    <citation type="submission" date="2015-03" db="EMBL/GenBank/DDBJ databases">
        <title>Genome assembly of Sandaracinus amylolyticus DSM 53668.</title>
        <authorList>
            <person name="Sharma G."/>
            <person name="Subramanian S."/>
        </authorList>
    </citation>
    <scope>NUCLEOTIDE SEQUENCE [LARGE SCALE GENOMIC DNA]</scope>
    <source>
        <strain evidence="2 3">DSM 53668</strain>
    </source>
</reference>
<dbReference type="InterPro" id="IPR018488">
    <property type="entry name" value="cNMP-bd_CS"/>
</dbReference>
<dbReference type="GO" id="GO:0003700">
    <property type="term" value="F:DNA-binding transcription factor activity"/>
    <property type="evidence" value="ECO:0007669"/>
    <property type="project" value="TreeGrafter"/>
</dbReference>
<dbReference type="SUPFAM" id="SSF51206">
    <property type="entry name" value="cAMP-binding domain-like"/>
    <property type="match status" value="2"/>
</dbReference>
<evidence type="ECO:0000259" key="1">
    <source>
        <dbReference type="PROSITE" id="PS50042"/>
    </source>
</evidence>
<dbReference type="InterPro" id="IPR050397">
    <property type="entry name" value="Env_Response_Regulators"/>
</dbReference>
<dbReference type="InterPro" id="IPR018490">
    <property type="entry name" value="cNMP-bd_dom_sf"/>
</dbReference>
<proteinExistence type="predicted"/>
<dbReference type="KEGG" id="samy:DB32_007227"/>
<dbReference type="AlphaFoldDB" id="A0A0F6YL84"/>
<dbReference type="GO" id="GO:0005829">
    <property type="term" value="C:cytosol"/>
    <property type="evidence" value="ECO:0007669"/>
    <property type="project" value="TreeGrafter"/>
</dbReference>
<dbReference type="PROSITE" id="PS00889">
    <property type="entry name" value="CNMP_BINDING_2"/>
    <property type="match status" value="1"/>
</dbReference>
<dbReference type="PROSITE" id="PS50042">
    <property type="entry name" value="CNMP_BINDING_3"/>
    <property type="match status" value="2"/>
</dbReference>
<gene>
    <name evidence="2" type="ORF">DB32_007227</name>
</gene>
<feature type="domain" description="Cyclic nucleotide-binding" evidence="1">
    <location>
        <begin position="171"/>
        <end position="275"/>
    </location>
</feature>
<dbReference type="PANTHER" id="PTHR24567:SF74">
    <property type="entry name" value="HTH-TYPE TRANSCRIPTIONAL REGULATOR ARCR"/>
    <property type="match status" value="1"/>
</dbReference>
<dbReference type="RefSeq" id="WP_053237075.1">
    <property type="nucleotide sequence ID" value="NZ_CP011125.1"/>
</dbReference>
<dbReference type="PANTHER" id="PTHR24567">
    <property type="entry name" value="CRP FAMILY TRANSCRIPTIONAL REGULATORY PROTEIN"/>
    <property type="match status" value="1"/>
</dbReference>
<sequence length="445" mass="46425">MAASHTNNGTLDEAWALALAGERDDALKRCTALLEADPMQLGAAALAVQLIARADGFDRDALEASAARLVDAYVRRSDLPAATAIAAIASEAEIDAGALRKTIAKAFGKGSARLADVSAAPPPLPVPAPVEGALASLDGAALITRAEAALAAMRAADDTAPESGKVSQLPLFSALRPEALERLLAGFTLRDLATGALAITQGDEGREAFVVVRGALRAERRASEESAQPEVLAVLGPGAIFGEMALVSEAPRAASVVALEPVQLLVASRDVLEKLAQKEAAIGSELALFCRHRMMANLLRHGAILAAVAPAQRDDLVARFASRDFATGDVLVKEGEESEGLFLIASGHVRVTSTDADGDRILLADLGPGDVVGEIGLVLRRPATATVTATTPTIALHLSRDQFHDAIRAHPTLLSELYELATKREEETRSVVAQQALDVEDVVLV</sequence>
<protein>
    <submittedName>
        <fullName evidence="2">cAMP-binding protein</fullName>
    </submittedName>
</protein>
<dbReference type="Pfam" id="PF00027">
    <property type="entry name" value="cNMP_binding"/>
    <property type="match status" value="2"/>
</dbReference>
<dbReference type="SMART" id="SM00100">
    <property type="entry name" value="cNMP"/>
    <property type="match status" value="2"/>
</dbReference>
<accession>A0A0F6YL84</accession>
<organism evidence="2 3">
    <name type="scientific">Sandaracinus amylolyticus</name>
    <dbReference type="NCBI Taxonomy" id="927083"/>
    <lineage>
        <taxon>Bacteria</taxon>
        <taxon>Pseudomonadati</taxon>
        <taxon>Myxococcota</taxon>
        <taxon>Polyangia</taxon>
        <taxon>Polyangiales</taxon>
        <taxon>Sandaracinaceae</taxon>
        <taxon>Sandaracinus</taxon>
    </lineage>
</organism>
<dbReference type="Proteomes" id="UP000034883">
    <property type="component" value="Chromosome"/>
</dbReference>
<dbReference type="PRINTS" id="PR00103">
    <property type="entry name" value="CAMPKINASE"/>
</dbReference>
<feature type="domain" description="Cyclic nucleotide-binding" evidence="1">
    <location>
        <begin position="304"/>
        <end position="424"/>
    </location>
</feature>
<name>A0A0F6YL84_9BACT</name>
<dbReference type="InterPro" id="IPR000595">
    <property type="entry name" value="cNMP-bd_dom"/>
</dbReference>
<evidence type="ECO:0000313" key="3">
    <source>
        <dbReference type="Proteomes" id="UP000034883"/>
    </source>
</evidence>
<dbReference type="EMBL" id="CP011125">
    <property type="protein sequence ID" value="AKF10078.1"/>
    <property type="molecule type" value="Genomic_DNA"/>
</dbReference>
<dbReference type="InterPro" id="IPR014710">
    <property type="entry name" value="RmlC-like_jellyroll"/>
</dbReference>
<keyword evidence="3" id="KW-1185">Reference proteome</keyword>
<dbReference type="CDD" id="cd00038">
    <property type="entry name" value="CAP_ED"/>
    <property type="match status" value="2"/>
</dbReference>
<evidence type="ECO:0000313" key="2">
    <source>
        <dbReference type="EMBL" id="AKF10078.1"/>
    </source>
</evidence>
<dbReference type="OrthoDB" id="5378356at2"/>